<evidence type="ECO:0000313" key="2">
    <source>
        <dbReference type="EMBL" id="MBL1080089.1"/>
    </source>
</evidence>
<sequence>MEAVRFAHAAAAAAGLRLIAVDRPGMGVSEMTPCRQVVDWMGTVEAVADQMGLDEFAVLGASGGGPYALAAAYRMPDRVSQVVLVSAFAPVVDGDKPVPGKGKRAGGLMILRKLPFLARPAAARMAQVVRTPQGLAALIKQMSPADQARIARDDQLLANIGDNIRVCFEAGSRGVAADLQRVLVRPWGFELYEVSTPTVSWHGDSDANVPAGDARRLAAALPNAELEIVEGVGHLLFVDHAAAVLASLRGSRQDQSRNSGGVLRD</sequence>
<dbReference type="PRINTS" id="PR00111">
    <property type="entry name" value="ABHYDROLASE"/>
</dbReference>
<dbReference type="GO" id="GO:0016787">
    <property type="term" value="F:hydrolase activity"/>
    <property type="evidence" value="ECO:0007669"/>
    <property type="project" value="UniProtKB-KW"/>
</dbReference>
<evidence type="ECO:0000259" key="1">
    <source>
        <dbReference type="Pfam" id="PF00561"/>
    </source>
</evidence>
<gene>
    <name evidence="2" type="ORF">JK358_37400</name>
</gene>
<dbReference type="Pfam" id="PF00561">
    <property type="entry name" value="Abhydrolase_1"/>
    <property type="match status" value="1"/>
</dbReference>
<organism evidence="2 3">
    <name type="scientific">Nocardia acididurans</name>
    <dbReference type="NCBI Taxonomy" id="2802282"/>
    <lineage>
        <taxon>Bacteria</taxon>
        <taxon>Bacillati</taxon>
        <taxon>Actinomycetota</taxon>
        <taxon>Actinomycetes</taxon>
        <taxon>Mycobacteriales</taxon>
        <taxon>Nocardiaceae</taxon>
        <taxon>Nocardia</taxon>
    </lineage>
</organism>
<dbReference type="Gene3D" id="3.40.50.1820">
    <property type="entry name" value="alpha/beta hydrolase"/>
    <property type="match status" value="1"/>
</dbReference>
<dbReference type="Proteomes" id="UP000602198">
    <property type="component" value="Unassembled WGS sequence"/>
</dbReference>
<dbReference type="PANTHER" id="PTHR43433:SF10">
    <property type="entry name" value="AB HYDROLASE-1 DOMAIN-CONTAINING PROTEIN"/>
    <property type="match status" value="1"/>
</dbReference>
<dbReference type="EMBL" id="JAERRJ010000024">
    <property type="protein sequence ID" value="MBL1080089.1"/>
    <property type="molecule type" value="Genomic_DNA"/>
</dbReference>
<keyword evidence="3" id="KW-1185">Reference proteome</keyword>
<dbReference type="InterPro" id="IPR029058">
    <property type="entry name" value="AB_hydrolase_fold"/>
</dbReference>
<dbReference type="SUPFAM" id="SSF53474">
    <property type="entry name" value="alpha/beta-Hydrolases"/>
    <property type="match status" value="1"/>
</dbReference>
<feature type="domain" description="AB hydrolase-1" evidence="1">
    <location>
        <begin position="12"/>
        <end position="241"/>
    </location>
</feature>
<protein>
    <submittedName>
        <fullName evidence="2">Alpha/beta hydrolase</fullName>
    </submittedName>
</protein>
<keyword evidence="2" id="KW-0378">Hydrolase</keyword>
<accession>A0ABS1MIE4</accession>
<dbReference type="InterPro" id="IPR000073">
    <property type="entry name" value="AB_hydrolase_1"/>
</dbReference>
<dbReference type="InterPro" id="IPR050471">
    <property type="entry name" value="AB_hydrolase"/>
</dbReference>
<proteinExistence type="predicted"/>
<comment type="caution">
    <text evidence="2">The sequence shown here is derived from an EMBL/GenBank/DDBJ whole genome shotgun (WGS) entry which is preliminary data.</text>
</comment>
<reference evidence="2 3" key="1">
    <citation type="submission" date="2021-01" db="EMBL/GenBank/DDBJ databases">
        <title>WGS of actinomycetes isolated from Thailand.</title>
        <authorList>
            <person name="Thawai C."/>
        </authorList>
    </citation>
    <scope>NUCLEOTIDE SEQUENCE [LARGE SCALE GENOMIC DNA]</scope>
    <source>
        <strain evidence="2 3">LPG 2</strain>
    </source>
</reference>
<name>A0ABS1MIE4_9NOCA</name>
<dbReference type="PANTHER" id="PTHR43433">
    <property type="entry name" value="HYDROLASE, ALPHA/BETA FOLD FAMILY PROTEIN"/>
    <property type="match status" value="1"/>
</dbReference>
<evidence type="ECO:0000313" key="3">
    <source>
        <dbReference type="Proteomes" id="UP000602198"/>
    </source>
</evidence>